<dbReference type="InterPro" id="IPR000756">
    <property type="entry name" value="Diacylglycerol_kin_accessory"/>
</dbReference>
<organism evidence="11 12">
    <name type="scientific">Oopsacas minuta</name>
    <dbReference type="NCBI Taxonomy" id="111878"/>
    <lineage>
        <taxon>Eukaryota</taxon>
        <taxon>Metazoa</taxon>
        <taxon>Porifera</taxon>
        <taxon>Hexactinellida</taxon>
        <taxon>Hexasterophora</taxon>
        <taxon>Lyssacinosida</taxon>
        <taxon>Leucopsacidae</taxon>
        <taxon>Oopsacas</taxon>
    </lineage>
</organism>
<keyword evidence="12" id="KW-1185">Reference proteome</keyword>
<dbReference type="SUPFAM" id="SSF111331">
    <property type="entry name" value="NAD kinase/diacylglycerol kinase-like"/>
    <property type="match status" value="1"/>
</dbReference>
<feature type="repeat" description="ANK" evidence="8">
    <location>
        <begin position="850"/>
        <end position="882"/>
    </location>
</feature>
<dbReference type="GO" id="GO:0007200">
    <property type="term" value="P:phospholipase C-activating G protein-coupled receptor signaling pathway"/>
    <property type="evidence" value="ECO:0007669"/>
    <property type="project" value="InterPro"/>
</dbReference>
<dbReference type="EC" id="2.7.1.107" evidence="9"/>
<protein>
    <recommendedName>
        <fullName evidence="9">Diacylglycerol kinase</fullName>
        <shortName evidence="9">DAG kinase</shortName>
        <ecNumber evidence="9">2.7.1.107</ecNumber>
    </recommendedName>
</protein>
<dbReference type="AlphaFoldDB" id="A0AAV7KBS0"/>
<sequence length="918" mass="103271">MARRILDTSHPSKEQSKKVSVVAGPKSIIEGEVDFSNKSIPDKHIWFEAHKSDKLNILPSYYHHTSFLTHEGVPRRIKCVACNICIPEHSKSHLTLGCKPTFRIYPQKLSEVETEHHFVEKLGVDFSCHKCQKKFPKNKAVPVCSWCHQVYHIDCLSTDVREASCKLGPHSRLILPSSWVVKLEKTPLSMSLSLPVSRAKQTHKQLGHVSSCSNDKSTPLSLDPGPQSQANFSIIPQVLGASNVYPLLVFVHPKSGGGQGLTILKEFMWLLNPRQVFDLTKVKPDYALQLFQGTNVRVLCCGGDGTAGWVMSAMETLQLIRKPPIAMLPLGTGNDLSRVSGWGASYSDDEPLTQILFQIEAASVRALDRWNVEVTPNTTDVPRDASANDDVPIQVMSNYFSMGMDAHAALEFHQFRERNRDKSQSRLKNKFIYLKTGSIDFLKRTYLSMCDHIELVCDGTDYTTHIRNNNYAALVFLNISSYGAGTDPWGTPNLKKSTFVLQNQHDGMLEVIGLKQSQISLLFVGGHGDRIVQAREIRITSTVTLPIQVDGEPCLLNPSSIFISFKCSANLLINSIQKKDKDRFQEIRSKEICPLMLVLNVVTFEDYNDYNMDITQLRKTAVHQGYIDCNLPDNLASLRDQVQRILQSHLTPAPSQWCYLNVSSGERNTFIRIHPDQEELVKVQDLPSDAVYVLKLECMRSASGTLSLISGIDIEPAPEHQQVTSSDSRESPLVIRVSNRAGNTVNSIDNKDNKIQSITKDEVKSSEEKNKSELSQLNKGELEELLFNACSEGNLEKVQEIHTFDVNLYCVDTLNRTPLHITSSKGHRQVAQYLIDNYPLIAIDIQDNILKETALHIAASMGNRSICKMLIKAHSSLILHDSKDRTPYQRSKLSSDFSLETYLWKHEQHQRNKLEFSI</sequence>
<keyword evidence="4 9" id="KW-0547">Nucleotide-binding</keyword>
<dbReference type="InterPro" id="IPR002219">
    <property type="entry name" value="PKC_DAG/PE"/>
</dbReference>
<evidence type="ECO:0000256" key="8">
    <source>
        <dbReference type="PROSITE-ProRule" id="PRU00023"/>
    </source>
</evidence>
<dbReference type="PROSITE" id="PS50146">
    <property type="entry name" value="DAGK"/>
    <property type="match status" value="1"/>
</dbReference>
<gene>
    <name evidence="11" type="ORF">LOD99_490</name>
</gene>
<dbReference type="GO" id="GO:0004143">
    <property type="term" value="F:ATP-dependent diacylglycerol kinase activity"/>
    <property type="evidence" value="ECO:0007669"/>
    <property type="project" value="UniProtKB-EC"/>
</dbReference>
<dbReference type="InterPro" id="IPR017438">
    <property type="entry name" value="ATP-NAD_kinase_N"/>
</dbReference>
<dbReference type="EMBL" id="JAKMXF010000111">
    <property type="protein sequence ID" value="KAI6657746.1"/>
    <property type="molecule type" value="Genomic_DNA"/>
</dbReference>
<comment type="catalytic activity">
    <reaction evidence="9">
        <text>a 1,2-diacyl-sn-glycerol + ATP = a 1,2-diacyl-sn-glycero-3-phosphate + ADP + H(+)</text>
        <dbReference type="Rhea" id="RHEA:10272"/>
        <dbReference type="ChEBI" id="CHEBI:15378"/>
        <dbReference type="ChEBI" id="CHEBI:17815"/>
        <dbReference type="ChEBI" id="CHEBI:30616"/>
        <dbReference type="ChEBI" id="CHEBI:58608"/>
        <dbReference type="ChEBI" id="CHEBI:456216"/>
        <dbReference type="EC" id="2.7.1.107"/>
    </reaction>
</comment>
<comment type="similarity">
    <text evidence="1 9">Belongs to the eukaryotic diacylglycerol kinase family.</text>
</comment>
<evidence type="ECO:0000256" key="9">
    <source>
        <dbReference type="RuleBase" id="RU361128"/>
    </source>
</evidence>
<dbReference type="SMART" id="SM00046">
    <property type="entry name" value="DAGKc"/>
    <property type="match status" value="1"/>
</dbReference>
<dbReference type="InterPro" id="IPR036770">
    <property type="entry name" value="Ankyrin_rpt-contain_sf"/>
</dbReference>
<dbReference type="PANTHER" id="PTHR11255:SF80">
    <property type="entry name" value="EYE-SPECIFIC DIACYLGLYCEROL KINASE"/>
    <property type="match status" value="1"/>
</dbReference>
<dbReference type="FunFam" id="2.60.200.40:FF:000012">
    <property type="entry name" value="Diacylglycerol kinase"/>
    <property type="match status" value="1"/>
</dbReference>
<comment type="caution">
    <text evidence="11">The sequence shown here is derived from an EMBL/GenBank/DDBJ whole genome shotgun (WGS) entry which is preliminary data.</text>
</comment>
<dbReference type="GO" id="GO:0005524">
    <property type="term" value="F:ATP binding"/>
    <property type="evidence" value="ECO:0007669"/>
    <property type="project" value="UniProtKB-KW"/>
</dbReference>
<dbReference type="PANTHER" id="PTHR11255">
    <property type="entry name" value="DIACYLGLYCEROL KINASE"/>
    <property type="match status" value="1"/>
</dbReference>
<evidence type="ECO:0000256" key="7">
    <source>
        <dbReference type="ARBA" id="ARBA00023043"/>
    </source>
</evidence>
<dbReference type="SMART" id="SM00248">
    <property type="entry name" value="ANK"/>
    <property type="match status" value="3"/>
</dbReference>
<dbReference type="SUPFAM" id="SSF48403">
    <property type="entry name" value="Ankyrin repeat"/>
    <property type="match status" value="1"/>
</dbReference>
<dbReference type="Pfam" id="PF00781">
    <property type="entry name" value="DAGK_cat"/>
    <property type="match status" value="1"/>
</dbReference>
<evidence type="ECO:0000256" key="2">
    <source>
        <dbReference type="ARBA" id="ARBA00022679"/>
    </source>
</evidence>
<keyword evidence="5 9" id="KW-0418">Kinase</keyword>
<dbReference type="InterPro" id="IPR002110">
    <property type="entry name" value="Ankyrin_rpt"/>
</dbReference>
<evidence type="ECO:0000259" key="10">
    <source>
        <dbReference type="PROSITE" id="PS50146"/>
    </source>
</evidence>
<dbReference type="Pfam" id="PF00609">
    <property type="entry name" value="DAGK_acc"/>
    <property type="match status" value="1"/>
</dbReference>
<dbReference type="Gene3D" id="1.25.40.20">
    <property type="entry name" value="Ankyrin repeat-containing domain"/>
    <property type="match status" value="1"/>
</dbReference>
<dbReference type="GO" id="GO:0005886">
    <property type="term" value="C:plasma membrane"/>
    <property type="evidence" value="ECO:0007669"/>
    <property type="project" value="TreeGrafter"/>
</dbReference>
<dbReference type="PROSITE" id="PS00479">
    <property type="entry name" value="ZF_DAG_PE_1"/>
    <property type="match status" value="1"/>
</dbReference>
<evidence type="ECO:0000313" key="11">
    <source>
        <dbReference type="EMBL" id="KAI6657746.1"/>
    </source>
</evidence>
<dbReference type="InterPro" id="IPR016064">
    <property type="entry name" value="NAD/diacylglycerol_kinase_sf"/>
</dbReference>
<feature type="domain" description="DAGKc" evidence="10">
    <location>
        <begin position="242"/>
        <end position="376"/>
    </location>
</feature>
<keyword evidence="2 9" id="KW-0808">Transferase</keyword>
<dbReference type="Proteomes" id="UP001165289">
    <property type="component" value="Unassembled WGS sequence"/>
</dbReference>
<keyword evidence="3" id="KW-0677">Repeat</keyword>
<reference evidence="11 12" key="1">
    <citation type="journal article" date="2023" name="BMC Biol.">
        <title>The compact genome of the sponge Oopsacas minuta (Hexactinellida) is lacking key metazoan core genes.</title>
        <authorList>
            <person name="Santini S."/>
            <person name="Schenkelaars Q."/>
            <person name="Jourda C."/>
            <person name="Duchesne M."/>
            <person name="Belahbib H."/>
            <person name="Rocher C."/>
            <person name="Selva M."/>
            <person name="Riesgo A."/>
            <person name="Vervoort M."/>
            <person name="Leys S.P."/>
            <person name="Kodjabachian L."/>
            <person name="Le Bivic A."/>
            <person name="Borchiellini C."/>
            <person name="Claverie J.M."/>
            <person name="Renard E."/>
        </authorList>
    </citation>
    <scope>NUCLEOTIDE SEQUENCE [LARGE SCALE GENOMIC DNA]</scope>
    <source>
        <strain evidence="11">SPO-2</strain>
    </source>
</reference>
<proteinExistence type="inferred from homology"/>
<dbReference type="Gene3D" id="3.40.50.10330">
    <property type="entry name" value="Probable inorganic polyphosphate/atp-NAD kinase, domain 1"/>
    <property type="match status" value="1"/>
</dbReference>
<dbReference type="Pfam" id="PF23578">
    <property type="entry name" value="DGKI"/>
    <property type="match status" value="1"/>
</dbReference>
<dbReference type="InterPro" id="IPR001206">
    <property type="entry name" value="Diacylglycerol_kinase_cat_dom"/>
</dbReference>
<dbReference type="Gene3D" id="2.60.200.40">
    <property type="match status" value="1"/>
</dbReference>
<keyword evidence="7 8" id="KW-0040">ANK repeat</keyword>
<evidence type="ECO:0000256" key="1">
    <source>
        <dbReference type="ARBA" id="ARBA00009280"/>
    </source>
</evidence>
<keyword evidence="6 9" id="KW-0067">ATP-binding</keyword>
<accession>A0AAV7KBS0</accession>
<evidence type="ECO:0000313" key="12">
    <source>
        <dbReference type="Proteomes" id="UP001165289"/>
    </source>
</evidence>
<evidence type="ECO:0000256" key="5">
    <source>
        <dbReference type="ARBA" id="ARBA00022777"/>
    </source>
</evidence>
<dbReference type="InterPro" id="IPR037607">
    <property type="entry name" value="DGK"/>
</dbReference>
<name>A0AAV7KBS0_9METZ</name>
<dbReference type="Pfam" id="PF12796">
    <property type="entry name" value="Ank_2"/>
    <property type="match status" value="1"/>
</dbReference>
<dbReference type="SMART" id="SM00045">
    <property type="entry name" value="DAGKa"/>
    <property type="match status" value="1"/>
</dbReference>
<dbReference type="InterPro" id="IPR056383">
    <property type="entry name" value="DGKI-like_dom"/>
</dbReference>
<dbReference type="PROSITE" id="PS50088">
    <property type="entry name" value="ANK_REPEAT"/>
    <property type="match status" value="1"/>
</dbReference>
<evidence type="ECO:0000256" key="6">
    <source>
        <dbReference type="ARBA" id="ARBA00022840"/>
    </source>
</evidence>
<evidence type="ECO:0000256" key="3">
    <source>
        <dbReference type="ARBA" id="ARBA00022737"/>
    </source>
</evidence>
<evidence type="ECO:0000256" key="4">
    <source>
        <dbReference type="ARBA" id="ARBA00022741"/>
    </source>
</evidence>